<feature type="region of interest" description="Disordered" evidence="1">
    <location>
        <begin position="69"/>
        <end position="88"/>
    </location>
</feature>
<accession>A0AAW1XPM6</accession>
<dbReference type="AlphaFoldDB" id="A0AAW1XPM6"/>
<evidence type="ECO:0000313" key="2">
    <source>
        <dbReference type="EMBL" id="KAK9938544.1"/>
    </source>
</evidence>
<name>A0AAW1XPM6_RUBAR</name>
<dbReference type="EMBL" id="JBEDUW010000003">
    <property type="protein sequence ID" value="KAK9938544.1"/>
    <property type="molecule type" value="Genomic_DNA"/>
</dbReference>
<feature type="compositionally biased region" description="Basic and acidic residues" evidence="1">
    <location>
        <begin position="77"/>
        <end position="88"/>
    </location>
</feature>
<evidence type="ECO:0008006" key="4">
    <source>
        <dbReference type="Google" id="ProtNLM"/>
    </source>
</evidence>
<gene>
    <name evidence="2" type="ORF">M0R45_015274</name>
</gene>
<keyword evidence="3" id="KW-1185">Reference proteome</keyword>
<comment type="caution">
    <text evidence="2">The sequence shown here is derived from an EMBL/GenBank/DDBJ whole genome shotgun (WGS) entry which is preliminary data.</text>
</comment>
<evidence type="ECO:0000313" key="3">
    <source>
        <dbReference type="Proteomes" id="UP001457282"/>
    </source>
</evidence>
<reference evidence="2 3" key="1">
    <citation type="journal article" date="2023" name="G3 (Bethesda)">
        <title>A chromosome-length genome assembly and annotation of blackberry (Rubus argutus, cv. 'Hillquist').</title>
        <authorList>
            <person name="Bruna T."/>
            <person name="Aryal R."/>
            <person name="Dudchenko O."/>
            <person name="Sargent D.J."/>
            <person name="Mead D."/>
            <person name="Buti M."/>
            <person name="Cavallini A."/>
            <person name="Hytonen T."/>
            <person name="Andres J."/>
            <person name="Pham M."/>
            <person name="Weisz D."/>
            <person name="Mascagni F."/>
            <person name="Usai G."/>
            <person name="Natali L."/>
            <person name="Bassil N."/>
            <person name="Fernandez G.E."/>
            <person name="Lomsadze A."/>
            <person name="Armour M."/>
            <person name="Olukolu B."/>
            <person name="Poorten T."/>
            <person name="Britton C."/>
            <person name="Davik J."/>
            <person name="Ashrafi H."/>
            <person name="Aiden E.L."/>
            <person name="Borodovsky M."/>
            <person name="Worthington M."/>
        </authorList>
    </citation>
    <scope>NUCLEOTIDE SEQUENCE [LARGE SCALE GENOMIC DNA]</scope>
    <source>
        <strain evidence="2">PI 553951</strain>
    </source>
</reference>
<organism evidence="2 3">
    <name type="scientific">Rubus argutus</name>
    <name type="common">Southern blackberry</name>
    <dbReference type="NCBI Taxonomy" id="59490"/>
    <lineage>
        <taxon>Eukaryota</taxon>
        <taxon>Viridiplantae</taxon>
        <taxon>Streptophyta</taxon>
        <taxon>Embryophyta</taxon>
        <taxon>Tracheophyta</taxon>
        <taxon>Spermatophyta</taxon>
        <taxon>Magnoliopsida</taxon>
        <taxon>eudicotyledons</taxon>
        <taxon>Gunneridae</taxon>
        <taxon>Pentapetalae</taxon>
        <taxon>rosids</taxon>
        <taxon>fabids</taxon>
        <taxon>Rosales</taxon>
        <taxon>Rosaceae</taxon>
        <taxon>Rosoideae</taxon>
        <taxon>Rosoideae incertae sedis</taxon>
        <taxon>Rubus</taxon>
    </lineage>
</organism>
<sequence length="88" mass="9726">MKKRRNLARSCSHGLTNATASLPLPPILTVAAVILLYPCTKHRCCSSIHDGDPQNAVLCLQSHPVLQPRRRRLSPSLDRDSLSDGRDE</sequence>
<proteinExistence type="predicted"/>
<evidence type="ECO:0000256" key="1">
    <source>
        <dbReference type="SAM" id="MobiDB-lite"/>
    </source>
</evidence>
<protein>
    <recommendedName>
        <fullName evidence="4">Secreted protein</fullName>
    </recommendedName>
</protein>
<dbReference type="Proteomes" id="UP001457282">
    <property type="component" value="Unassembled WGS sequence"/>
</dbReference>